<gene>
    <name evidence="4" type="ORF">PXEA_LOCUS27985</name>
</gene>
<evidence type="ECO:0000256" key="2">
    <source>
        <dbReference type="SAM" id="MobiDB-lite"/>
    </source>
</evidence>
<dbReference type="AlphaFoldDB" id="A0A448XE12"/>
<protein>
    <recommendedName>
        <fullName evidence="3">PLAT domain-containing protein</fullName>
    </recommendedName>
</protein>
<dbReference type="PANTHER" id="PTHR45901">
    <property type="entry name" value="PROTEIN CBG12474"/>
    <property type="match status" value="1"/>
</dbReference>
<dbReference type="Gene3D" id="2.60.60.20">
    <property type="entry name" value="PLAT/LH2 domain"/>
    <property type="match status" value="2"/>
</dbReference>
<feature type="region of interest" description="Disordered" evidence="2">
    <location>
        <begin position="1"/>
        <end position="54"/>
    </location>
</feature>
<organism evidence="4 5">
    <name type="scientific">Protopolystoma xenopodis</name>
    <dbReference type="NCBI Taxonomy" id="117903"/>
    <lineage>
        <taxon>Eukaryota</taxon>
        <taxon>Metazoa</taxon>
        <taxon>Spiralia</taxon>
        <taxon>Lophotrochozoa</taxon>
        <taxon>Platyhelminthes</taxon>
        <taxon>Monogenea</taxon>
        <taxon>Polyopisthocotylea</taxon>
        <taxon>Polystomatidea</taxon>
        <taxon>Polystomatidae</taxon>
        <taxon>Protopolystoma</taxon>
    </lineage>
</organism>
<dbReference type="InterPro" id="IPR052970">
    <property type="entry name" value="Inner_ear_hair_cell_LOXHD"/>
</dbReference>
<reference evidence="4" key="1">
    <citation type="submission" date="2018-11" db="EMBL/GenBank/DDBJ databases">
        <authorList>
            <consortium name="Pathogen Informatics"/>
        </authorList>
    </citation>
    <scope>NUCLEOTIDE SEQUENCE</scope>
</reference>
<dbReference type="Pfam" id="PF01477">
    <property type="entry name" value="PLAT"/>
    <property type="match status" value="1"/>
</dbReference>
<comment type="caution">
    <text evidence="4">The sequence shown here is derived from an EMBL/GenBank/DDBJ whole genome shotgun (WGS) entry which is preliminary data.</text>
</comment>
<evidence type="ECO:0000313" key="5">
    <source>
        <dbReference type="Proteomes" id="UP000784294"/>
    </source>
</evidence>
<proteinExistence type="predicted"/>
<comment type="caution">
    <text evidence="1">Lacks conserved residue(s) required for the propagation of feature annotation.</text>
</comment>
<dbReference type="OrthoDB" id="5322100at2759"/>
<name>A0A448XE12_9PLAT</name>
<dbReference type="PANTHER" id="PTHR45901:SF3">
    <property type="entry name" value="LIPOXYGENASE HOMOLOGY DOMAIN-CONTAINING PROTEIN 1"/>
    <property type="match status" value="1"/>
</dbReference>
<dbReference type="EMBL" id="CAAALY010247889">
    <property type="protein sequence ID" value="VEL34545.1"/>
    <property type="molecule type" value="Genomic_DNA"/>
</dbReference>
<feature type="domain" description="PLAT" evidence="3">
    <location>
        <begin position="121"/>
        <end position="245"/>
    </location>
</feature>
<dbReference type="InterPro" id="IPR001024">
    <property type="entry name" value="PLAT/LH2_dom"/>
</dbReference>
<evidence type="ECO:0000256" key="1">
    <source>
        <dbReference type="PROSITE-ProRule" id="PRU00152"/>
    </source>
</evidence>
<feature type="compositionally biased region" description="Polar residues" evidence="2">
    <location>
        <begin position="9"/>
        <end position="38"/>
    </location>
</feature>
<dbReference type="SUPFAM" id="SSF49723">
    <property type="entry name" value="Lipase/lipooxygenase domain (PLAT/LH2 domain)"/>
    <property type="match status" value="1"/>
</dbReference>
<keyword evidence="5" id="KW-1185">Reference proteome</keyword>
<dbReference type="PROSITE" id="PS50095">
    <property type="entry name" value="PLAT"/>
    <property type="match status" value="1"/>
</dbReference>
<evidence type="ECO:0000313" key="4">
    <source>
        <dbReference type="EMBL" id="VEL34545.1"/>
    </source>
</evidence>
<accession>A0A448XE12</accession>
<dbReference type="InterPro" id="IPR036392">
    <property type="entry name" value="PLAT/LH2_dom_sf"/>
</dbReference>
<dbReference type="Proteomes" id="UP000784294">
    <property type="component" value="Unassembled WGS sequence"/>
</dbReference>
<sequence>MSAIPGTGLNMSRSQSPESFSISAKPQTPRSVSAATLSRESKKSSAASSQDGLARRWNEADGWLRNSKIADQSEKGDYDDDDLSEEDWQLDSVKGEEDAKLEEFWFISKKWLAIDEGDKQIVREILATTEEGKPLTNLTGIQVRTLGELMPPGARFSQIQIGPVLLSQASDSLGLGRLVKLRVAHDNSGVNPSWFLDYIHVIVEGPAGGEWGSGKSEPQQQEYLFPCYQWLAKDRDDGLIARELLVADDSTLAKWRMGWDVKGDARLTEESEHSLLHVKPSKLQIIMRLRKVS</sequence>
<evidence type="ECO:0000259" key="3">
    <source>
        <dbReference type="PROSITE" id="PS50095"/>
    </source>
</evidence>